<evidence type="ECO:0000256" key="1">
    <source>
        <dbReference type="SAM" id="Phobius"/>
    </source>
</evidence>
<accession>A0A2P4P4I3</accession>
<keyword evidence="1" id="KW-1133">Transmembrane helix</keyword>
<protein>
    <submittedName>
        <fullName evidence="2">Uncharacterized protein</fullName>
    </submittedName>
</protein>
<proteinExistence type="predicted"/>
<dbReference type="Proteomes" id="UP000018888">
    <property type="component" value="Unassembled WGS sequence"/>
</dbReference>
<comment type="caution">
    <text evidence="2">The sequence shown here is derived from an EMBL/GenBank/DDBJ whole genome shotgun (WGS) entry which is preliminary data.</text>
</comment>
<dbReference type="EMBL" id="AUPC02000399">
    <property type="protein sequence ID" value="POG60291.1"/>
    <property type="molecule type" value="Genomic_DNA"/>
</dbReference>
<name>A0A2P4P4I3_RHIID</name>
<evidence type="ECO:0000313" key="3">
    <source>
        <dbReference type="Proteomes" id="UP000018888"/>
    </source>
</evidence>
<feature type="transmembrane region" description="Helical" evidence="1">
    <location>
        <begin position="24"/>
        <end position="43"/>
    </location>
</feature>
<reference evidence="2 3" key="1">
    <citation type="journal article" date="2013" name="Proc. Natl. Acad. Sci. U.S.A.">
        <title>Genome of an arbuscular mycorrhizal fungus provides insight into the oldest plant symbiosis.</title>
        <authorList>
            <person name="Tisserant E."/>
            <person name="Malbreil M."/>
            <person name="Kuo A."/>
            <person name="Kohler A."/>
            <person name="Symeonidi A."/>
            <person name="Balestrini R."/>
            <person name="Charron P."/>
            <person name="Duensing N."/>
            <person name="Frei Dit Frey N."/>
            <person name="Gianinazzi-Pearson V."/>
            <person name="Gilbert L.B."/>
            <person name="Handa Y."/>
            <person name="Herr J.R."/>
            <person name="Hijri M."/>
            <person name="Koul R."/>
            <person name="Kawaguchi M."/>
            <person name="Krajinski F."/>
            <person name="Lammers P.J."/>
            <person name="Masclaux F.G."/>
            <person name="Murat C."/>
            <person name="Morin E."/>
            <person name="Ndikumana S."/>
            <person name="Pagni M."/>
            <person name="Petitpierre D."/>
            <person name="Requena N."/>
            <person name="Rosikiewicz P."/>
            <person name="Riley R."/>
            <person name="Saito K."/>
            <person name="San Clemente H."/>
            <person name="Shapiro H."/>
            <person name="van Tuinen D."/>
            <person name="Becard G."/>
            <person name="Bonfante P."/>
            <person name="Paszkowski U."/>
            <person name="Shachar-Hill Y.Y."/>
            <person name="Tuskan G.A."/>
            <person name="Young P.W."/>
            <person name="Sanders I.R."/>
            <person name="Henrissat B."/>
            <person name="Rensing S.A."/>
            <person name="Grigoriev I.V."/>
            <person name="Corradi N."/>
            <person name="Roux C."/>
            <person name="Martin F."/>
        </authorList>
    </citation>
    <scope>NUCLEOTIDE SEQUENCE [LARGE SCALE GENOMIC DNA]</scope>
    <source>
        <strain evidence="2 3">DAOM 197198</strain>
    </source>
</reference>
<gene>
    <name evidence="2" type="ORF">GLOIN_2v1714964</name>
</gene>
<reference evidence="2 3" key="2">
    <citation type="journal article" date="2018" name="New Phytol.">
        <title>High intraspecific genome diversity in the model arbuscular mycorrhizal symbiont Rhizophagus irregularis.</title>
        <authorList>
            <person name="Chen E.C.H."/>
            <person name="Morin E."/>
            <person name="Beaudet D."/>
            <person name="Noel J."/>
            <person name="Yildirir G."/>
            <person name="Ndikumana S."/>
            <person name="Charron P."/>
            <person name="St-Onge C."/>
            <person name="Giorgi J."/>
            <person name="Kruger M."/>
            <person name="Marton T."/>
            <person name="Ropars J."/>
            <person name="Grigoriev I.V."/>
            <person name="Hainaut M."/>
            <person name="Henrissat B."/>
            <person name="Roux C."/>
            <person name="Martin F."/>
            <person name="Corradi N."/>
        </authorList>
    </citation>
    <scope>NUCLEOTIDE SEQUENCE [LARGE SCALE GENOMIC DNA]</scope>
    <source>
        <strain evidence="2 3">DAOM 197198</strain>
    </source>
</reference>
<evidence type="ECO:0000313" key="2">
    <source>
        <dbReference type="EMBL" id="POG60291.1"/>
    </source>
</evidence>
<dbReference type="AlphaFoldDB" id="A0A2P4P4I3"/>
<keyword evidence="3" id="KW-1185">Reference proteome</keyword>
<keyword evidence="1" id="KW-0812">Transmembrane</keyword>
<sequence>MYCYILLYLIYKTYFVNIDFLKSLWNSATIYILFELFVLFVNMQMDLNYQFL</sequence>
<keyword evidence="1" id="KW-0472">Membrane</keyword>
<organism evidence="2 3">
    <name type="scientific">Rhizophagus irregularis (strain DAOM 181602 / DAOM 197198 / MUCL 43194)</name>
    <name type="common">Arbuscular mycorrhizal fungus</name>
    <name type="synonym">Glomus intraradices</name>
    <dbReference type="NCBI Taxonomy" id="747089"/>
    <lineage>
        <taxon>Eukaryota</taxon>
        <taxon>Fungi</taxon>
        <taxon>Fungi incertae sedis</taxon>
        <taxon>Mucoromycota</taxon>
        <taxon>Glomeromycotina</taxon>
        <taxon>Glomeromycetes</taxon>
        <taxon>Glomerales</taxon>
        <taxon>Glomeraceae</taxon>
        <taxon>Rhizophagus</taxon>
    </lineage>
</organism>